<name>A0A2A4X558_9GAMM</name>
<dbReference type="InterPro" id="IPR050741">
    <property type="entry name" value="Acyl-CoA_dehydrogenase"/>
</dbReference>
<evidence type="ECO:0000256" key="7">
    <source>
        <dbReference type="RuleBase" id="RU362125"/>
    </source>
</evidence>
<comment type="subunit">
    <text evidence="3">Homodimer.</text>
</comment>
<sequence>MDLGLSEELVEVREKIRTFVEEKVAPVEAEYHNEVSVGDRWSHTPRQDEIMESLKAEARRLGLWNFFLPESQGGAGISNLHYAHLAEIMGRSRLASEAFNCSAPDTGNMEVLERYGSEEQKKEWLVPLLAGEIRSAFAMTEPGVASSDATNIATSAVLDGDEWVISGEKFYISGAGDTRCKIMIVMVVTDPDAPKHTRQSQILVPMDAEGVEVIRPMHVFGRDDAPHGHMHIKFHNVHVPESNIILGRGRGFEISQGRLGPGRIHHCMRSIGAAEKALDLMCKRSVSRDAFGKPLAELGGNYDIIADSRIEIEMCRLLTYKAAWLMDTIGNKAARDAISQIKVAVPNMALRVIDRAIQMHGAAGVSQDFPLAALWTGQRTLRLADGPDEVHRRVIARKELAKYN</sequence>
<dbReference type="SUPFAM" id="SSF47203">
    <property type="entry name" value="Acyl-CoA dehydrogenase C-terminal domain-like"/>
    <property type="match status" value="1"/>
</dbReference>
<dbReference type="Proteomes" id="UP000218767">
    <property type="component" value="Unassembled WGS sequence"/>
</dbReference>
<feature type="domain" description="Acyl-CoA oxidase/dehydrogenase middle" evidence="9">
    <location>
        <begin position="136"/>
        <end position="233"/>
    </location>
</feature>
<dbReference type="InterPro" id="IPR009100">
    <property type="entry name" value="AcylCoA_DH/oxidase_NM_dom_sf"/>
</dbReference>
<dbReference type="PANTHER" id="PTHR48083:SF13">
    <property type="entry name" value="ACYL-COA DEHYDROGENASE FAMILY MEMBER 11"/>
    <property type="match status" value="1"/>
</dbReference>
<organism evidence="11 12">
    <name type="scientific">SAR86 cluster bacterium</name>
    <dbReference type="NCBI Taxonomy" id="2030880"/>
    <lineage>
        <taxon>Bacteria</taxon>
        <taxon>Pseudomonadati</taxon>
        <taxon>Pseudomonadota</taxon>
        <taxon>Gammaproteobacteria</taxon>
        <taxon>SAR86 cluster</taxon>
    </lineage>
</organism>
<dbReference type="Pfam" id="PF02771">
    <property type="entry name" value="Acyl-CoA_dh_N"/>
    <property type="match status" value="1"/>
</dbReference>
<evidence type="ECO:0000256" key="3">
    <source>
        <dbReference type="ARBA" id="ARBA00011738"/>
    </source>
</evidence>
<dbReference type="FunFam" id="2.40.110.10:FF:000002">
    <property type="entry name" value="Acyl-CoA dehydrogenase fadE12"/>
    <property type="match status" value="1"/>
</dbReference>
<dbReference type="InterPro" id="IPR046373">
    <property type="entry name" value="Acyl-CoA_Oxase/DH_mid-dom_sf"/>
</dbReference>
<dbReference type="PANTHER" id="PTHR48083">
    <property type="entry name" value="MEDIUM-CHAIN SPECIFIC ACYL-COA DEHYDROGENASE, MITOCHONDRIAL-RELATED"/>
    <property type="match status" value="1"/>
</dbReference>
<dbReference type="Gene3D" id="1.20.140.10">
    <property type="entry name" value="Butyryl-CoA Dehydrogenase, subunit A, domain 3"/>
    <property type="match status" value="1"/>
</dbReference>
<dbReference type="AlphaFoldDB" id="A0A2A4X558"/>
<dbReference type="InterPro" id="IPR013786">
    <property type="entry name" value="AcylCoA_DH/ox_N"/>
</dbReference>
<evidence type="ECO:0000256" key="5">
    <source>
        <dbReference type="ARBA" id="ARBA00022827"/>
    </source>
</evidence>
<dbReference type="GO" id="GO:0003995">
    <property type="term" value="F:acyl-CoA dehydrogenase activity"/>
    <property type="evidence" value="ECO:0007669"/>
    <property type="project" value="TreeGrafter"/>
</dbReference>
<evidence type="ECO:0000313" key="11">
    <source>
        <dbReference type="EMBL" id="PCI77768.1"/>
    </source>
</evidence>
<dbReference type="Pfam" id="PF00441">
    <property type="entry name" value="Acyl-CoA_dh_1"/>
    <property type="match status" value="1"/>
</dbReference>
<evidence type="ECO:0000259" key="10">
    <source>
        <dbReference type="Pfam" id="PF02771"/>
    </source>
</evidence>
<evidence type="ECO:0000256" key="1">
    <source>
        <dbReference type="ARBA" id="ARBA00001974"/>
    </source>
</evidence>
<dbReference type="InterPro" id="IPR036250">
    <property type="entry name" value="AcylCo_DH-like_C"/>
</dbReference>
<gene>
    <name evidence="11" type="ORF">COB20_07425</name>
</gene>
<keyword evidence="4 7" id="KW-0285">Flavoprotein</keyword>
<dbReference type="InterPro" id="IPR006091">
    <property type="entry name" value="Acyl-CoA_Oxase/DH_mid-dom"/>
</dbReference>
<evidence type="ECO:0000256" key="2">
    <source>
        <dbReference type="ARBA" id="ARBA00009347"/>
    </source>
</evidence>
<dbReference type="Gene3D" id="2.40.110.10">
    <property type="entry name" value="Butyryl-CoA Dehydrogenase, subunit A, domain 2"/>
    <property type="match status" value="1"/>
</dbReference>
<comment type="similarity">
    <text evidence="2 7">Belongs to the acyl-CoA dehydrogenase family.</text>
</comment>
<accession>A0A2A4X558</accession>
<dbReference type="Gene3D" id="1.10.540.10">
    <property type="entry name" value="Acyl-CoA dehydrogenase/oxidase, N-terminal domain"/>
    <property type="match status" value="1"/>
</dbReference>
<dbReference type="InterPro" id="IPR009075">
    <property type="entry name" value="AcylCo_DH/oxidase_C"/>
</dbReference>
<dbReference type="GO" id="GO:0005737">
    <property type="term" value="C:cytoplasm"/>
    <property type="evidence" value="ECO:0007669"/>
    <property type="project" value="TreeGrafter"/>
</dbReference>
<evidence type="ECO:0000256" key="6">
    <source>
        <dbReference type="ARBA" id="ARBA00023002"/>
    </source>
</evidence>
<evidence type="ECO:0000256" key="4">
    <source>
        <dbReference type="ARBA" id="ARBA00022630"/>
    </source>
</evidence>
<keyword evidence="6 7" id="KW-0560">Oxidoreductase</keyword>
<feature type="domain" description="Acyl-CoA dehydrogenase/oxidase N-terminal" evidence="10">
    <location>
        <begin position="6"/>
        <end position="132"/>
    </location>
</feature>
<dbReference type="SUPFAM" id="SSF56645">
    <property type="entry name" value="Acyl-CoA dehydrogenase NM domain-like"/>
    <property type="match status" value="1"/>
</dbReference>
<dbReference type="GO" id="GO:0050660">
    <property type="term" value="F:flavin adenine dinucleotide binding"/>
    <property type="evidence" value="ECO:0007669"/>
    <property type="project" value="InterPro"/>
</dbReference>
<feature type="domain" description="Acyl-CoA dehydrogenase/oxidase C-terminal" evidence="8">
    <location>
        <begin position="249"/>
        <end position="398"/>
    </location>
</feature>
<proteinExistence type="inferred from homology"/>
<evidence type="ECO:0000259" key="8">
    <source>
        <dbReference type="Pfam" id="PF00441"/>
    </source>
</evidence>
<comment type="caution">
    <text evidence="11">The sequence shown here is derived from an EMBL/GenBank/DDBJ whole genome shotgun (WGS) entry which is preliminary data.</text>
</comment>
<reference evidence="12" key="1">
    <citation type="submission" date="2017-08" db="EMBL/GenBank/DDBJ databases">
        <title>A dynamic microbial community with high functional redundancy inhabits the cold, oxic subseafloor aquifer.</title>
        <authorList>
            <person name="Tully B.J."/>
            <person name="Wheat C.G."/>
            <person name="Glazer B.T."/>
            <person name="Huber J.A."/>
        </authorList>
    </citation>
    <scope>NUCLEOTIDE SEQUENCE [LARGE SCALE GENOMIC DNA]</scope>
</reference>
<comment type="cofactor">
    <cofactor evidence="1 7">
        <name>FAD</name>
        <dbReference type="ChEBI" id="CHEBI:57692"/>
    </cofactor>
</comment>
<dbReference type="GO" id="GO:0033539">
    <property type="term" value="P:fatty acid beta-oxidation using acyl-CoA dehydrogenase"/>
    <property type="evidence" value="ECO:0007669"/>
    <property type="project" value="TreeGrafter"/>
</dbReference>
<dbReference type="EMBL" id="NVUL01000043">
    <property type="protein sequence ID" value="PCI77768.1"/>
    <property type="molecule type" value="Genomic_DNA"/>
</dbReference>
<evidence type="ECO:0000259" key="9">
    <source>
        <dbReference type="Pfam" id="PF02770"/>
    </source>
</evidence>
<evidence type="ECO:0000313" key="12">
    <source>
        <dbReference type="Proteomes" id="UP000218767"/>
    </source>
</evidence>
<dbReference type="InterPro" id="IPR037069">
    <property type="entry name" value="AcylCoA_DH/ox_N_sf"/>
</dbReference>
<dbReference type="Pfam" id="PF02770">
    <property type="entry name" value="Acyl-CoA_dh_M"/>
    <property type="match status" value="1"/>
</dbReference>
<protein>
    <submittedName>
        <fullName evidence="11">Acyl-CoA dehydrogenase</fullName>
    </submittedName>
</protein>
<keyword evidence="5 7" id="KW-0274">FAD</keyword>